<organism evidence="9 10">
    <name type="scientific">Salipaludibacillus neizhouensis</name>
    <dbReference type="NCBI Taxonomy" id="885475"/>
    <lineage>
        <taxon>Bacteria</taxon>
        <taxon>Bacillati</taxon>
        <taxon>Bacillota</taxon>
        <taxon>Bacilli</taxon>
        <taxon>Bacillales</taxon>
        <taxon>Bacillaceae</taxon>
    </lineage>
</organism>
<dbReference type="AlphaFoldDB" id="A0A3A9JZ20"/>
<feature type="transmembrane region" description="Helical" evidence="6">
    <location>
        <begin position="124"/>
        <end position="141"/>
    </location>
</feature>
<feature type="transmembrane region" description="Helical" evidence="6">
    <location>
        <begin position="300"/>
        <end position="319"/>
    </location>
</feature>
<feature type="transmembrane region" description="Helical" evidence="6">
    <location>
        <begin position="194"/>
        <end position="214"/>
    </location>
</feature>
<evidence type="ECO:0000313" key="10">
    <source>
        <dbReference type="Proteomes" id="UP000281498"/>
    </source>
</evidence>
<evidence type="ECO:0000256" key="1">
    <source>
        <dbReference type="ARBA" id="ARBA00004651"/>
    </source>
</evidence>
<feature type="transmembrane region" description="Helical" evidence="6">
    <location>
        <begin position="153"/>
        <end position="174"/>
    </location>
</feature>
<feature type="transmembrane region" description="Helical" evidence="6">
    <location>
        <begin position="102"/>
        <end position="118"/>
    </location>
</feature>
<dbReference type="GO" id="GO:0005886">
    <property type="term" value="C:plasma membrane"/>
    <property type="evidence" value="ECO:0007669"/>
    <property type="project" value="UniProtKB-SubCell"/>
</dbReference>
<evidence type="ECO:0000259" key="8">
    <source>
        <dbReference type="Pfam" id="PF13726"/>
    </source>
</evidence>
<protein>
    <submittedName>
        <fullName evidence="9">Sodium:proton antiporter</fullName>
    </submittedName>
</protein>
<accession>A0A3A9JZ20</accession>
<keyword evidence="3 6" id="KW-0812">Transmembrane</keyword>
<evidence type="ECO:0000256" key="5">
    <source>
        <dbReference type="ARBA" id="ARBA00023136"/>
    </source>
</evidence>
<keyword evidence="4 6" id="KW-1133">Transmembrane helix</keyword>
<keyword evidence="2" id="KW-1003">Cell membrane</keyword>
<dbReference type="InterPro" id="IPR018461">
    <property type="entry name" value="Na/H_Antiport_NhaC-like_C"/>
</dbReference>
<feature type="transmembrane region" description="Helical" evidence="6">
    <location>
        <begin position="260"/>
        <end position="279"/>
    </location>
</feature>
<evidence type="ECO:0000256" key="6">
    <source>
        <dbReference type="SAM" id="Phobius"/>
    </source>
</evidence>
<feature type="transmembrane region" description="Helical" evidence="6">
    <location>
        <begin position="430"/>
        <end position="447"/>
    </location>
</feature>
<comment type="caution">
    <text evidence="9">The sequence shown here is derived from an EMBL/GenBank/DDBJ whole genome shotgun (WGS) entry which is preliminary data.</text>
</comment>
<feature type="transmembrane region" description="Helical" evidence="6">
    <location>
        <begin position="7"/>
        <end position="38"/>
    </location>
</feature>
<feature type="domain" description="Putative Na+/H+ antiporter N-terminal" evidence="8">
    <location>
        <begin position="2"/>
        <end position="87"/>
    </location>
</feature>
<feature type="domain" description="Na+/H+ antiporter NhaC-like C-terminal" evidence="7">
    <location>
        <begin position="151"/>
        <end position="442"/>
    </location>
</feature>
<dbReference type="Pfam" id="PF13726">
    <property type="entry name" value="Na_H_antiport_2"/>
    <property type="match status" value="1"/>
</dbReference>
<dbReference type="Pfam" id="PF03553">
    <property type="entry name" value="Na_H_antiporter"/>
    <property type="match status" value="1"/>
</dbReference>
<feature type="transmembrane region" description="Helical" evidence="6">
    <location>
        <begin position="58"/>
        <end position="81"/>
    </location>
</feature>
<feature type="transmembrane region" description="Helical" evidence="6">
    <location>
        <begin position="235"/>
        <end position="254"/>
    </location>
</feature>
<sequence length="448" mass="47449">MNAVVLAVLVMIILSLARIHVVIALIGGAIVGGIVAGFSVTETLEIFTGGLGANASIALSYAMLGAFAVAINFTGLPNLMVKGAIRLVGKNEETRRKTMTKVILLFIVAIVACFSQNLVPVHIAFIPILVPPLLLIFNELALDRRAVATALTFGLKAPYILIPAGYGFIFHEILVTNMEESGMSVEMGMVPQALALPVLGMLIGLLFAIFVSYRKERPYHNKEIVEESVTSGDKNYTTTGIVISIISIVVVLIAQVVTDSMIFGALSGLIILYCYFGVLHFRKEFTLNQTDQLMTSGMKMLAFIGFVMIAAGGFAEVIRETGHVESLVTSTSDWIGGNHGLAAIIMLIIGLFITMGIGSSFATIPIITAIFVPLAVAIGMSPMATIALIGTAGALGDAGSPASDSTLGPTAGLNADGQHNHIWDTCVPTFLHFNIPLIIFGWLSAIIL</sequence>
<reference evidence="9 10" key="1">
    <citation type="submission" date="2017-10" db="EMBL/GenBank/DDBJ databases">
        <title>Bacillus sp. nov., a halophilic bacterium isolated from a Keqin Lake.</title>
        <authorList>
            <person name="Wang H."/>
        </authorList>
    </citation>
    <scope>NUCLEOTIDE SEQUENCE [LARGE SCALE GENOMIC DNA]</scope>
    <source>
        <strain evidence="9 10">KCTC 13187</strain>
    </source>
</reference>
<dbReference type="OrthoDB" id="9772446at2"/>
<proteinExistence type="predicted"/>
<gene>
    <name evidence="9" type="ORF">CR203_20390</name>
</gene>
<dbReference type="PANTHER" id="PTHR37821">
    <property type="entry name" value="AMINO ACID TRANSPORTER YUIF-RELATED"/>
    <property type="match status" value="1"/>
</dbReference>
<dbReference type="PANTHER" id="PTHR37821:SF1">
    <property type="entry name" value="AMINO ACID TRANSPORTER YUIF-RELATED"/>
    <property type="match status" value="1"/>
</dbReference>
<evidence type="ECO:0000256" key="3">
    <source>
        <dbReference type="ARBA" id="ARBA00022692"/>
    </source>
</evidence>
<keyword evidence="10" id="KW-1185">Reference proteome</keyword>
<dbReference type="InterPro" id="IPR052576">
    <property type="entry name" value="AA_Transporter-Related"/>
</dbReference>
<evidence type="ECO:0000256" key="4">
    <source>
        <dbReference type="ARBA" id="ARBA00022989"/>
    </source>
</evidence>
<dbReference type="RefSeq" id="WP_110938952.1">
    <property type="nucleotide sequence ID" value="NZ_KZ614148.1"/>
</dbReference>
<dbReference type="InterPro" id="IPR032813">
    <property type="entry name" value="Na_H_antiport_N"/>
</dbReference>
<evidence type="ECO:0000259" key="7">
    <source>
        <dbReference type="Pfam" id="PF03553"/>
    </source>
</evidence>
<evidence type="ECO:0000256" key="2">
    <source>
        <dbReference type="ARBA" id="ARBA00022475"/>
    </source>
</evidence>
<dbReference type="Proteomes" id="UP000281498">
    <property type="component" value="Unassembled WGS sequence"/>
</dbReference>
<name>A0A3A9JZ20_9BACI</name>
<dbReference type="EMBL" id="PDOE01000016">
    <property type="protein sequence ID" value="RKL65439.1"/>
    <property type="molecule type" value="Genomic_DNA"/>
</dbReference>
<keyword evidence="5 6" id="KW-0472">Membrane</keyword>
<feature type="transmembrane region" description="Helical" evidence="6">
    <location>
        <begin position="339"/>
        <end position="358"/>
    </location>
</feature>
<feature type="transmembrane region" description="Helical" evidence="6">
    <location>
        <begin position="370"/>
        <end position="395"/>
    </location>
</feature>
<evidence type="ECO:0000313" key="9">
    <source>
        <dbReference type="EMBL" id="RKL65439.1"/>
    </source>
</evidence>
<comment type="subcellular location">
    <subcellularLocation>
        <location evidence="1">Cell membrane</location>
        <topology evidence="1">Multi-pass membrane protein</topology>
    </subcellularLocation>
</comment>